<organism evidence="1 2">
    <name type="scientific">Solimicrobium silvestre</name>
    <dbReference type="NCBI Taxonomy" id="2099400"/>
    <lineage>
        <taxon>Bacteria</taxon>
        <taxon>Pseudomonadati</taxon>
        <taxon>Pseudomonadota</taxon>
        <taxon>Betaproteobacteria</taxon>
        <taxon>Burkholderiales</taxon>
        <taxon>Oxalobacteraceae</taxon>
        <taxon>Solimicrobium</taxon>
    </lineage>
</organism>
<name>A0A2S9GXL8_9BURK</name>
<gene>
    <name evidence="1" type="ORF">S2091_2834</name>
</gene>
<protein>
    <submittedName>
        <fullName evidence="1">Uncharacterized protein</fullName>
    </submittedName>
</protein>
<evidence type="ECO:0000313" key="1">
    <source>
        <dbReference type="EMBL" id="PRC92459.1"/>
    </source>
</evidence>
<evidence type="ECO:0000313" key="2">
    <source>
        <dbReference type="Proteomes" id="UP000237839"/>
    </source>
</evidence>
<dbReference type="EMBL" id="PUGF01000013">
    <property type="protein sequence ID" value="PRC92459.1"/>
    <property type="molecule type" value="Genomic_DNA"/>
</dbReference>
<accession>A0A2S9GXL8</accession>
<comment type="caution">
    <text evidence="1">The sequence shown here is derived from an EMBL/GenBank/DDBJ whole genome shotgun (WGS) entry which is preliminary data.</text>
</comment>
<dbReference type="OrthoDB" id="8907308at2"/>
<dbReference type="RefSeq" id="WP_105532583.1">
    <property type="nucleotide sequence ID" value="NZ_PUGF01000013.1"/>
</dbReference>
<dbReference type="AlphaFoldDB" id="A0A2S9GXL8"/>
<proteinExistence type="predicted"/>
<keyword evidence="2" id="KW-1185">Reference proteome</keyword>
<sequence length="141" mass="15949">MESSKLFRYELIKNYVALYAKKDVDGLIVLWEMMAVEIVALVGEGGFKLLYERCISLTQVTFPWLVVGPPLPQNGRRFVELRLRFEEQSIAQTNAANNQLLITFTDLLASLIGEQITVVILHTAMGNSKTENNSTKELENE</sequence>
<reference evidence="1 2" key="1">
    <citation type="submission" date="2018-02" db="EMBL/GenBank/DDBJ databases">
        <title>Solimicrobium silvestre gen. nov., sp. nov., isolated from alpine forest soil.</title>
        <authorList>
            <person name="Margesin R."/>
            <person name="Albuquerque L."/>
            <person name="Zhang D.-C."/>
            <person name="Froufe H.J.C."/>
            <person name="Severino R."/>
            <person name="Roxo I."/>
            <person name="Egas C."/>
            <person name="Da Costa M.S."/>
        </authorList>
    </citation>
    <scope>NUCLEOTIDE SEQUENCE [LARGE SCALE GENOMIC DNA]</scope>
    <source>
        <strain evidence="1 2">S20-91</strain>
    </source>
</reference>
<dbReference type="Proteomes" id="UP000237839">
    <property type="component" value="Unassembled WGS sequence"/>
</dbReference>